<comment type="caution">
    <text evidence="1">The sequence shown here is derived from an EMBL/GenBank/DDBJ whole genome shotgun (WGS) entry which is preliminary data.</text>
</comment>
<reference evidence="1" key="1">
    <citation type="journal article" date="2014" name="Front. Microbiol.">
        <title>High frequency of phylogenetically diverse reductive dehalogenase-homologous genes in deep subseafloor sedimentary metagenomes.</title>
        <authorList>
            <person name="Kawai M."/>
            <person name="Futagami T."/>
            <person name="Toyoda A."/>
            <person name="Takaki Y."/>
            <person name="Nishi S."/>
            <person name="Hori S."/>
            <person name="Arai W."/>
            <person name="Tsubouchi T."/>
            <person name="Morono Y."/>
            <person name="Uchiyama I."/>
            <person name="Ito T."/>
            <person name="Fujiyama A."/>
            <person name="Inagaki F."/>
            <person name="Takami H."/>
        </authorList>
    </citation>
    <scope>NUCLEOTIDE SEQUENCE</scope>
    <source>
        <strain evidence="1">Expedition CK06-06</strain>
    </source>
</reference>
<accession>X1LGU6</accession>
<proteinExistence type="predicted"/>
<sequence length="118" mass="14300">MNKSLIKKSEIIKGVNGDKYLKAILEEYERFYTSRRNDFNYFVEKAEKSLFIELTSVSLRLRDEEKEKEKELLKIFKKYEEKISKKDIEIDKGPDFFFSFSFSLKHKILILQFLQFHI</sequence>
<organism evidence="1">
    <name type="scientific">marine sediment metagenome</name>
    <dbReference type="NCBI Taxonomy" id="412755"/>
    <lineage>
        <taxon>unclassified sequences</taxon>
        <taxon>metagenomes</taxon>
        <taxon>ecological metagenomes</taxon>
    </lineage>
</organism>
<protein>
    <submittedName>
        <fullName evidence="1">Uncharacterized protein</fullName>
    </submittedName>
</protein>
<dbReference type="EMBL" id="BARV01000718">
    <property type="protein sequence ID" value="GAI01585.1"/>
    <property type="molecule type" value="Genomic_DNA"/>
</dbReference>
<gene>
    <name evidence="1" type="ORF">S06H3_02453</name>
</gene>
<dbReference type="AlphaFoldDB" id="X1LGU6"/>
<evidence type="ECO:0000313" key="1">
    <source>
        <dbReference type="EMBL" id="GAI01585.1"/>
    </source>
</evidence>
<name>X1LGU6_9ZZZZ</name>